<evidence type="ECO:0000313" key="2">
    <source>
        <dbReference type="EMBL" id="ETR70059.1"/>
    </source>
</evidence>
<name>A0A1V1P590_9BACT</name>
<comment type="caution">
    <text evidence="2">The sequence shown here is derived from an EMBL/GenBank/DDBJ whole genome shotgun (WGS) entry which is preliminary data.</text>
</comment>
<dbReference type="SMART" id="SM01321">
    <property type="entry name" value="Y1_Tnp"/>
    <property type="match status" value="1"/>
</dbReference>
<dbReference type="AlphaFoldDB" id="A0A1V1P590"/>
<evidence type="ECO:0000313" key="3">
    <source>
        <dbReference type="Proteomes" id="UP000189670"/>
    </source>
</evidence>
<proteinExistence type="predicted"/>
<dbReference type="Gene3D" id="3.30.70.1290">
    <property type="entry name" value="Transposase IS200-like"/>
    <property type="match status" value="1"/>
</dbReference>
<gene>
    <name evidence="2" type="ORF">OMM_09102</name>
</gene>
<dbReference type="PANTHER" id="PTHR33360:SF2">
    <property type="entry name" value="TRANSPOSASE FOR INSERTION SEQUENCE ELEMENT IS200"/>
    <property type="match status" value="1"/>
</dbReference>
<dbReference type="InterPro" id="IPR036515">
    <property type="entry name" value="Transposase_17_sf"/>
</dbReference>
<dbReference type="NCBIfam" id="NF033573">
    <property type="entry name" value="transpos_IS200"/>
    <property type="match status" value="1"/>
</dbReference>
<dbReference type="SUPFAM" id="SSF143422">
    <property type="entry name" value="Transposase IS200-like"/>
    <property type="match status" value="1"/>
</dbReference>
<sequence length="150" mass="17356">MGNSYLSAYIHYTFSTKNRLPLIETEIQQRLWSYMGGSAKKHNLKAIAVGGVSDHVHILLSLPGSITIAKAVQLVKGSSSKWLKDTFDHMKDFSWQKGYGAFSVNVSLVQKTIDYINRQEFHHQQMSFQEEFINFLKKNKVDYDEQHLWD</sequence>
<dbReference type="GO" id="GO:0004803">
    <property type="term" value="F:transposase activity"/>
    <property type="evidence" value="ECO:0007669"/>
    <property type="project" value="InterPro"/>
</dbReference>
<evidence type="ECO:0000259" key="1">
    <source>
        <dbReference type="SMART" id="SM01321"/>
    </source>
</evidence>
<organism evidence="2 3">
    <name type="scientific">Candidatus Magnetoglobus multicellularis str. Araruama</name>
    <dbReference type="NCBI Taxonomy" id="890399"/>
    <lineage>
        <taxon>Bacteria</taxon>
        <taxon>Pseudomonadati</taxon>
        <taxon>Thermodesulfobacteriota</taxon>
        <taxon>Desulfobacteria</taxon>
        <taxon>Desulfobacterales</taxon>
        <taxon>Desulfobacteraceae</taxon>
        <taxon>Candidatus Magnetoglobus</taxon>
    </lineage>
</organism>
<dbReference type="GO" id="GO:0003677">
    <property type="term" value="F:DNA binding"/>
    <property type="evidence" value="ECO:0007669"/>
    <property type="project" value="InterPro"/>
</dbReference>
<dbReference type="EMBL" id="ATBP01000498">
    <property type="protein sequence ID" value="ETR70059.1"/>
    <property type="molecule type" value="Genomic_DNA"/>
</dbReference>
<feature type="domain" description="Transposase IS200-like" evidence="1">
    <location>
        <begin position="5"/>
        <end position="119"/>
    </location>
</feature>
<dbReference type="InterPro" id="IPR002686">
    <property type="entry name" value="Transposase_17"/>
</dbReference>
<dbReference type="GO" id="GO:0006313">
    <property type="term" value="P:DNA transposition"/>
    <property type="evidence" value="ECO:0007669"/>
    <property type="project" value="InterPro"/>
</dbReference>
<dbReference type="Pfam" id="PF01797">
    <property type="entry name" value="Y1_Tnp"/>
    <property type="match status" value="1"/>
</dbReference>
<protein>
    <submittedName>
        <fullName evidence="2">Transposase</fullName>
    </submittedName>
</protein>
<accession>A0A1V1P590</accession>
<reference evidence="3" key="1">
    <citation type="submission" date="2012-11" db="EMBL/GenBank/DDBJ databases">
        <authorList>
            <person name="Lucero-Rivera Y.E."/>
            <person name="Tovar-Ramirez D."/>
        </authorList>
    </citation>
    <scope>NUCLEOTIDE SEQUENCE [LARGE SCALE GENOMIC DNA]</scope>
    <source>
        <strain evidence="3">Araruama</strain>
    </source>
</reference>
<dbReference type="PANTHER" id="PTHR33360">
    <property type="entry name" value="TRANSPOSASE FOR INSERTION SEQUENCE ELEMENT IS200"/>
    <property type="match status" value="1"/>
</dbReference>
<dbReference type="Proteomes" id="UP000189670">
    <property type="component" value="Unassembled WGS sequence"/>
</dbReference>